<evidence type="ECO:0000256" key="8">
    <source>
        <dbReference type="SAM" id="Phobius"/>
    </source>
</evidence>
<comment type="subcellular location">
    <subcellularLocation>
        <location evidence="1">Membrane</location>
        <topology evidence="1">Multi-pass membrane protein</topology>
    </subcellularLocation>
</comment>
<proteinExistence type="inferred from homology"/>
<keyword evidence="5 8" id="KW-1133">Transmembrane helix</keyword>
<dbReference type="PANTHER" id="PTHR11730:SF6">
    <property type="entry name" value="AMMONIUM TRANSPORTER"/>
    <property type="match status" value="1"/>
</dbReference>
<comment type="caution">
    <text evidence="10">The sequence shown here is derived from an EMBL/GenBank/DDBJ whole genome shotgun (WGS) entry which is preliminary data.</text>
</comment>
<dbReference type="GO" id="GO:0097272">
    <property type="term" value="P:ammonium homeostasis"/>
    <property type="evidence" value="ECO:0007669"/>
    <property type="project" value="TreeGrafter"/>
</dbReference>
<feature type="transmembrane region" description="Helical" evidence="8">
    <location>
        <begin position="34"/>
        <end position="59"/>
    </location>
</feature>
<dbReference type="AlphaFoldDB" id="A0A7Y9PI82"/>
<protein>
    <submittedName>
        <fullName evidence="10">Amt family ammonium transporter</fullName>
    </submittedName>
</protein>
<evidence type="ECO:0000256" key="4">
    <source>
        <dbReference type="ARBA" id="ARBA00022692"/>
    </source>
</evidence>
<feature type="transmembrane region" description="Helical" evidence="8">
    <location>
        <begin position="244"/>
        <end position="264"/>
    </location>
</feature>
<feature type="transmembrane region" description="Helical" evidence="8">
    <location>
        <begin position="168"/>
        <end position="189"/>
    </location>
</feature>
<feature type="transmembrane region" description="Helical" evidence="8">
    <location>
        <begin position="327"/>
        <end position="348"/>
    </location>
</feature>
<dbReference type="Proteomes" id="UP000589520">
    <property type="component" value="Unassembled WGS sequence"/>
</dbReference>
<sequence>MSFVLCLLCVMLVPLAAAGLSLIHKGLGRSRSAAHAMLATLCTLAVTAIVFVVFGFSWAGTAGGAAHAFNLHSTQWNWIGAEPFLAHGVRFDGSSESLVLCLQMFTVGLAGIIPISAGTDRWRLAPICLSSALLAGFIYPFFAHWVWGGGWLAQLGSNFSLGSGFVDGGGSGTIQVVGGLTALSAAWILGPRRGKYTEDGIATAIPGHNIVLVLFGCILALVGWIGLNCAGSILFYGIDTAQTVLIVINTMLSASAACLTAVVTTQLRYSKPDASLSANGWIGGLVASSAGCAFVSPGAAILIGLVAGILVTYLIEICELKLYVDDPGGAISVHAGAGLWGLVAMGIFGHIGSHSSNGQLLAQLVGVATLLGCMLPLILAGYWLLNRILPYRVDSSGDWQGMDIRELGAGAYPEFVIHADEFVPR</sequence>
<keyword evidence="11" id="KW-1185">Reference proteome</keyword>
<evidence type="ECO:0000256" key="5">
    <source>
        <dbReference type="ARBA" id="ARBA00022989"/>
    </source>
</evidence>
<keyword evidence="3" id="KW-0813">Transport</keyword>
<keyword evidence="6 8" id="KW-0472">Membrane</keyword>
<reference evidence="10 11" key="1">
    <citation type="submission" date="2020-07" db="EMBL/GenBank/DDBJ databases">
        <title>Genomic Encyclopedia of Type Strains, Phase IV (KMG-V): Genome sequencing to study the core and pangenomes of soil and plant-associated prokaryotes.</title>
        <authorList>
            <person name="Whitman W."/>
        </authorList>
    </citation>
    <scope>NUCLEOTIDE SEQUENCE [LARGE SCALE GENOMIC DNA]</scope>
    <source>
        <strain evidence="10 11">X4EP2</strain>
    </source>
</reference>
<evidence type="ECO:0000313" key="11">
    <source>
        <dbReference type="Proteomes" id="UP000589520"/>
    </source>
</evidence>
<evidence type="ECO:0000313" key="10">
    <source>
        <dbReference type="EMBL" id="NYF80326.1"/>
    </source>
</evidence>
<organism evidence="10 11">
    <name type="scientific">Granulicella arctica</name>
    <dbReference type="NCBI Taxonomy" id="940613"/>
    <lineage>
        <taxon>Bacteria</taxon>
        <taxon>Pseudomonadati</taxon>
        <taxon>Acidobacteriota</taxon>
        <taxon>Terriglobia</taxon>
        <taxon>Terriglobales</taxon>
        <taxon>Acidobacteriaceae</taxon>
        <taxon>Granulicella</taxon>
    </lineage>
</organism>
<evidence type="ECO:0000256" key="6">
    <source>
        <dbReference type="ARBA" id="ARBA00023136"/>
    </source>
</evidence>
<dbReference type="GO" id="GO:0016020">
    <property type="term" value="C:membrane"/>
    <property type="evidence" value="ECO:0007669"/>
    <property type="project" value="UniProtKB-SubCell"/>
</dbReference>
<feature type="transmembrane region" description="Helical" evidence="8">
    <location>
        <begin position="360"/>
        <end position="385"/>
    </location>
</feature>
<dbReference type="InterPro" id="IPR024041">
    <property type="entry name" value="NH4_transpt_AmtB-like_dom"/>
</dbReference>
<accession>A0A7Y9PI82</accession>
<feature type="transmembrane region" description="Helical" evidence="8">
    <location>
        <begin position="285"/>
        <end position="315"/>
    </location>
</feature>
<dbReference type="EMBL" id="JACCCW010000002">
    <property type="protein sequence ID" value="NYF80326.1"/>
    <property type="molecule type" value="Genomic_DNA"/>
</dbReference>
<evidence type="ECO:0000259" key="9">
    <source>
        <dbReference type="Pfam" id="PF00909"/>
    </source>
</evidence>
<keyword evidence="7" id="KW-0924">Ammonia transport</keyword>
<dbReference type="GO" id="GO:0008519">
    <property type="term" value="F:ammonium channel activity"/>
    <property type="evidence" value="ECO:0007669"/>
    <property type="project" value="InterPro"/>
</dbReference>
<gene>
    <name evidence="10" type="ORF">HDF17_002646</name>
</gene>
<evidence type="ECO:0000256" key="3">
    <source>
        <dbReference type="ARBA" id="ARBA00022448"/>
    </source>
</evidence>
<dbReference type="InterPro" id="IPR029020">
    <property type="entry name" value="Ammonium/urea_transptr"/>
</dbReference>
<evidence type="ECO:0000256" key="2">
    <source>
        <dbReference type="ARBA" id="ARBA00005887"/>
    </source>
</evidence>
<dbReference type="Gene3D" id="1.10.3430.10">
    <property type="entry name" value="Ammonium transporter AmtB like domains"/>
    <property type="match status" value="1"/>
</dbReference>
<keyword evidence="4 8" id="KW-0812">Transmembrane</keyword>
<feature type="transmembrane region" description="Helical" evidence="8">
    <location>
        <begin position="210"/>
        <end position="238"/>
    </location>
</feature>
<evidence type="ECO:0000256" key="7">
    <source>
        <dbReference type="ARBA" id="ARBA00023177"/>
    </source>
</evidence>
<dbReference type="RefSeq" id="WP_179491630.1">
    <property type="nucleotide sequence ID" value="NZ_JACCCW010000002.1"/>
</dbReference>
<dbReference type="Pfam" id="PF00909">
    <property type="entry name" value="Ammonium_transp"/>
    <property type="match status" value="1"/>
</dbReference>
<comment type="similarity">
    <text evidence="2">Belongs to the ammonia transporter channel (TC 1.A.11.2) family.</text>
</comment>
<evidence type="ECO:0000256" key="1">
    <source>
        <dbReference type="ARBA" id="ARBA00004141"/>
    </source>
</evidence>
<dbReference type="PANTHER" id="PTHR11730">
    <property type="entry name" value="AMMONIUM TRANSPORTER"/>
    <property type="match status" value="1"/>
</dbReference>
<feature type="domain" description="Ammonium transporter AmtB-like" evidence="9">
    <location>
        <begin position="5"/>
        <end position="412"/>
    </location>
</feature>
<dbReference type="SUPFAM" id="SSF111352">
    <property type="entry name" value="Ammonium transporter"/>
    <property type="match status" value="1"/>
</dbReference>
<name>A0A7Y9PI82_9BACT</name>
<feature type="transmembrane region" description="Helical" evidence="8">
    <location>
        <begin position="124"/>
        <end position="148"/>
    </location>
</feature>